<evidence type="ECO:0000313" key="3">
    <source>
        <dbReference type="EMBL" id="QUE52729.1"/>
    </source>
</evidence>
<dbReference type="Gene3D" id="3.40.50.880">
    <property type="match status" value="1"/>
</dbReference>
<dbReference type="PANTHER" id="PTHR40469">
    <property type="entry name" value="SECRETED GLYCOSYL HYDROLASE"/>
    <property type="match status" value="1"/>
</dbReference>
<keyword evidence="1" id="KW-0732">Signal</keyword>
<dbReference type="EMBL" id="CP073100">
    <property type="protein sequence ID" value="QUE52729.1"/>
    <property type="molecule type" value="Genomic_DNA"/>
</dbReference>
<dbReference type="InterPro" id="IPR029062">
    <property type="entry name" value="Class_I_gatase-like"/>
</dbReference>
<dbReference type="Pfam" id="PF06283">
    <property type="entry name" value="ThuA"/>
    <property type="match status" value="1"/>
</dbReference>
<sequence length="302" mass="33531">MKTSLAALALVAGLTLSAHAAPPADAAQKIAAALPDKAYAKPAKARKLLVFSVTNGYHHDSIETGHIAFTELGKKTGAFEAVVSDDLDNFEVDKLKGFDGVCFLSTTMEVFLPHPDKLKTMSPEDVKKAEEKSDRLKKNLLDFIKSGRAFVGIHAATDTFYKWPEYGEMIGGQFDGHPWTAGTQVSIKVEPGQEKNPLVEMFEGKNIEFKEEIYQMKSPPYDSKKQDVVLRLDPDKSPMNLGGIKRTDKDFGVSWAKHYGKGRVFYSSLGHNHDIYFHPLVLKHYLAGIQWALGDYKVDVKN</sequence>
<dbReference type="RefSeq" id="WP_211634003.1">
    <property type="nucleotide sequence ID" value="NZ_CP073100.1"/>
</dbReference>
<protein>
    <submittedName>
        <fullName evidence="3">ThuA domain-containing protein</fullName>
    </submittedName>
</protein>
<dbReference type="PANTHER" id="PTHR40469:SF2">
    <property type="entry name" value="GALACTOSE-BINDING DOMAIN-LIKE SUPERFAMILY PROTEIN"/>
    <property type="match status" value="1"/>
</dbReference>
<dbReference type="InterPro" id="IPR029010">
    <property type="entry name" value="ThuA-like"/>
</dbReference>
<dbReference type="SUPFAM" id="SSF52317">
    <property type="entry name" value="Class I glutamine amidotransferase-like"/>
    <property type="match status" value="1"/>
</dbReference>
<feature type="domain" description="ThuA-like" evidence="2">
    <location>
        <begin position="47"/>
        <end position="292"/>
    </location>
</feature>
<dbReference type="AlphaFoldDB" id="A0A975J2E3"/>
<evidence type="ECO:0000313" key="4">
    <source>
        <dbReference type="Proteomes" id="UP000676169"/>
    </source>
</evidence>
<evidence type="ECO:0000259" key="2">
    <source>
        <dbReference type="Pfam" id="PF06283"/>
    </source>
</evidence>
<organism evidence="3 4">
    <name type="scientific">Luteolibacter ambystomatis</name>
    <dbReference type="NCBI Taxonomy" id="2824561"/>
    <lineage>
        <taxon>Bacteria</taxon>
        <taxon>Pseudomonadati</taxon>
        <taxon>Verrucomicrobiota</taxon>
        <taxon>Verrucomicrobiia</taxon>
        <taxon>Verrucomicrobiales</taxon>
        <taxon>Verrucomicrobiaceae</taxon>
        <taxon>Luteolibacter</taxon>
    </lineage>
</organism>
<feature type="chain" id="PRO_5037010494" evidence="1">
    <location>
        <begin position="21"/>
        <end position="302"/>
    </location>
</feature>
<accession>A0A975J2E3</accession>
<feature type="signal peptide" evidence="1">
    <location>
        <begin position="1"/>
        <end position="20"/>
    </location>
</feature>
<gene>
    <name evidence="3" type="ORF">KBB96_07505</name>
</gene>
<keyword evidence="4" id="KW-1185">Reference proteome</keyword>
<proteinExistence type="predicted"/>
<evidence type="ECO:0000256" key="1">
    <source>
        <dbReference type="SAM" id="SignalP"/>
    </source>
</evidence>
<dbReference type="Proteomes" id="UP000676169">
    <property type="component" value="Chromosome"/>
</dbReference>
<name>A0A975J2E3_9BACT</name>
<dbReference type="KEGG" id="lamb:KBB96_07505"/>
<reference evidence="3" key="1">
    <citation type="submission" date="2021-04" db="EMBL/GenBank/DDBJ databases">
        <title>Luteolibacter sp. 32A isolated from the skin of an Anderson's salamander (Ambystoma andersonii).</title>
        <authorList>
            <person name="Spergser J."/>
            <person name="Busse H.-J."/>
        </authorList>
    </citation>
    <scope>NUCLEOTIDE SEQUENCE</scope>
    <source>
        <strain evidence="3">32A</strain>
    </source>
</reference>